<reference evidence="3" key="2">
    <citation type="submission" date="2019-10" db="EMBL/GenBank/DDBJ databases">
        <title>Conservation and host-specific expression of non-tandemly repeated heterogenous ribosome RNA gene in arbuscular mycorrhizal fungi.</title>
        <authorList>
            <person name="Maeda T."/>
            <person name="Kobayashi Y."/>
            <person name="Nakagawa T."/>
            <person name="Ezawa T."/>
            <person name="Yamaguchi K."/>
            <person name="Bino T."/>
            <person name="Nishimoto Y."/>
            <person name="Shigenobu S."/>
            <person name="Kawaguchi M."/>
        </authorList>
    </citation>
    <scope>NUCLEOTIDE SEQUENCE</scope>
    <source>
        <strain evidence="3">HR1</strain>
    </source>
</reference>
<keyword evidence="4" id="KW-1185">Reference proteome</keyword>
<reference evidence="2 4" key="1">
    <citation type="submission" date="2017-11" db="EMBL/GenBank/DDBJ databases">
        <title>The genome of Rhizophagus clarus HR1 reveals common genetic basis of auxotrophy among arbuscular mycorrhizal fungi.</title>
        <authorList>
            <person name="Kobayashi Y."/>
        </authorList>
    </citation>
    <scope>NUCLEOTIDE SEQUENCE [LARGE SCALE GENOMIC DNA]</scope>
    <source>
        <strain evidence="2 4">HR1</strain>
    </source>
</reference>
<dbReference type="Gene3D" id="1.10.510.10">
    <property type="entry name" value="Transferase(Phosphotransferase) domain 1"/>
    <property type="match status" value="1"/>
</dbReference>
<dbReference type="OrthoDB" id="2437857at2759"/>
<evidence type="ECO:0000313" key="3">
    <source>
        <dbReference type="EMBL" id="GES99844.1"/>
    </source>
</evidence>
<protein>
    <submittedName>
        <fullName evidence="3">Kinase-like domain-containing protein</fullName>
    </submittedName>
</protein>
<dbReference type="Proteomes" id="UP000247702">
    <property type="component" value="Unassembled WGS sequence"/>
</dbReference>
<dbReference type="PANTHER" id="PTHR44329">
    <property type="entry name" value="SERINE/THREONINE-PROTEIN KINASE TNNI3K-RELATED"/>
    <property type="match status" value="1"/>
</dbReference>
<evidence type="ECO:0000313" key="2">
    <source>
        <dbReference type="EMBL" id="GBB87806.1"/>
    </source>
</evidence>
<dbReference type="EMBL" id="BEXD01000480">
    <property type="protein sequence ID" value="GBB87806.1"/>
    <property type="molecule type" value="Genomic_DNA"/>
</dbReference>
<dbReference type="InterPro" id="IPR000719">
    <property type="entry name" value="Prot_kinase_dom"/>
</dbReference>
<dbReference type="InterPro" id="IPR011009">
    <property type="entry name" value="Kinase-like_dom_sf"/>
</dbReference>
<dbReference type="EMBL" id="BLAL01000285">
    <property type="protein sequence ID" value="GES99844.1"/>
    <property type="molecule type" value="Genomic_DNA"/>
</dbReference>
<dbReference type="GO" id="GO:0005524">
    <property type="term" value="F:ATP binding"/>
    <property type="evidence" value="ECO:0007669"/>
    <property type="project" value="InterPro"/>
</dbReference>
<proteinExistence type="predicted"/>
<sequence length="439" mass="50416">MESNNSCPECGKTVIDKILSYCRPCNSEHFRDNFTNWTSNDLDIDKLIQNSQLDATSGFRLIEWIEYSNLENIEFVANGGFGSVYKAIWKDGPIEKPFWNIDKSEWIRVSNEKVAIKKFRNVTSVSSEFLSEVKNNLVFNVGGCNRIYGVTRDPNNEEFAIVTKFQNNGDMRKFIKEKHNILNWRYIIKMLKDISNGLYTVHSKEHHHKDFHSGNILININYRTIFGNTTIKSVISDFGLCCPANQNSADKSLYGVLPFVAPEVLRGGEFTETADIYGFGMVMSELISGEAPFADRDYDLHLALDICKGERPSIPEYTPKSYAALMKRCWDPIPTNRPAACDLLKAIRDWEKIICESKEEFNQEQEDSWKARLAELASNKPKKSQDMLTSKKLDYFERLTPQLPEAKNVEIKTNDSTYYTRQLDMSLDLGKSQQFDMPL</sequence>
<evidence type="ECO:0000259" key="1">
    <source>
        <dbReference type="PROSITE" id="PS50011"/>
    </source>
</evidence>
<keyword evidence="3" id="KW-0808">Transferase</keyword>
<name>A0A2Z6R4U6_9GLOM</name>
<dbReference type="PROSITE" id="PS50011">
    <property type="entry name" value="PROTEIN_KINASE_DOM"/>
    <property type="match status" value="1"/>
</dbReference>
<comment type="caution">
    <text evidence="2">The sequence shown here is derived from an EMBL/GenBank/DDBJ whole genome shotgun (WGS) entry which is preliminary data.</text>
</comment>
<feature type="domain" description="Protein kinase" evidence="1">
    <location>
        <begin position="70"/>
        <end position="351"/>
    </location>
</feature>
<keyword evidence="3" id="KW-0418">Kinase</keyword>
<organism evidence="2 4">
    <name type="scientific">Rhizophagus clarus</name>
    <dbReference type="NCBI Taxonomy" id="94130"/>
    <lineage>
        <taxon>Eukaryota</taxon>
        <taxon>Fungi</taxon>
        <taxon>Fungi incertae sedis</taxon>
        <taxon>Mucoromycota</taxon>
        <taxon>Glomeromycotina</taxon>
        <taxon>Glomeromycetes</taxon>
        <taxon>Glomerales</taxon>
        <taxon>Glomeraceae</taxon>
        <taxon>Rhizophagus</taxon>
    </lineage>
</organism>
<dbReference type="InterPro" id="IPR051681">
    <property type="entry name" value="Ser/Thr_Kinases-Pseudokinases"/>
</dbReference>
<accession>A0A2Z6R4U6</accession>
<evidence type="ECO:0000313" key="4">
    <source>
        <dbReference type="Proteomes" id="UP000247702"/>
    </source>
</evidence>
<dbReference type="GO" id="GO:0004674">
    <property type="term" value="F:protein serine/threonine kinase activity"/>
    <property type="evidence" value="ECO:0007669"/>
    <property type="project" value="TreeGrafter"/>
</dbReference>
<dbReference type="AlphaFoldDB" id="A0A2Z6R4U6"/>
<gene>
    <name evidence="3" type="ORF">RCL2_002632500</name>
    <name evidence="2" type="ORF">RclHR1_01430015</name>
</gene>
<dbReference type="Pfam" id="PF07714">
    <property type="entry name" value="PK_Tyr_Ser-Thr"/>
    <property type="match status" value="1"/>
</dbReference>
<dbReference type="InterPro" id="IPR001245">
    <property type="entry name" value="Ser-Thr/Tyr_kinase_cat_dom"/>
</dbReference>
<dbReference type="SUPFAM" id="SSF56112">
    <property type="entry name" value="Protein kinase-like (PK-like)"/>
    <property type="match status" value="1"/>
</dbReference>
<dbReference type="Proteomes" id="UP000615446">
    <property type="component" value="Unassembled WGS sequence"/>
</dbReference>